<feature type="compositionally biased region" description="Basic and acidic residues" evidence="1">
    <location>
        <begin position="1"/>
        <end position="10"/>
    </location>
</feature>
<evidence type="ECO:0000313" key="2">
    <source>
        <dbReference type="EMBL" id="SCP97749.1"/>
    </source>
</evidence>
<proteinExistence type="predicted"/>
<dbReference type="Proteomes" id="UP000199315">
    <property type="component" value="Unassembled WGS sequence"/>
</dbReference>
<dbReference type="STRING" id="1619234.SAMN05421730_101353"/>
<organism evidence="2 3">
    <name type="scientific">Anaerobium acetethylicum</name>
    <dbReference type="NCBI Taxonomy" id="1619234"/>
    <lineage>
        <taxon>Bacteria</taxon>
        <taxon>Bacillati</taxon>
        <taxon>Bacillota</taxon>
        <taxon>Clostridia</taxon>
        <taxon>Lachnospirales</taxon>
        <taxon>Lachnospiraceae</taxon>
        <taxon>Anaerobium</taxon>
    </lineage>
</organism>
<sequence>MQEGLVKKETGSSAVSMRDTDHQIPEEMKKLKDMGEGQPEYVEKLMACIEDIVSRIERYDRLLEQLSGLEQQSGNKAFVPLYYGMPVSYEAMLRTGGQVHNIPVDRSVRKSNPGIMGFAAALGLKRKSKPDLVKAIANKELSPEQLVQIRVAMQKGLTESQLMELVNNRMDVDQMKEIIEIAVLENAAQE</sequence>
<dbReference type="AlphaFoldDB" id="A0A1D3TUK2"/>
<accession>A0A1D3TUK2</accession>
<dbReference type="EMBL" id="FMKA01000013">
    <property type="protein sequence ID" value="SCP97749.1"/>
    <property type="molecule type" value="Genomic_DNA"/>
</dbReference>
<evidence type="ECO:0000313" key="3">
    <source>
        <dbReference type="Proteomes" id="UP000199315"/>
    </source>
</evidence>
<dbReference type="OrthoDB" id="1762753at2"/>
<dbReference type="RefSeq" id="WP_091234155.1">
    <property type="nucleotide sequence ID" value="NZ_FMKA01000013.1"/>
</dbReference>
<protein>
    <submittedName>
        <fullName evidence="2">Uncharacterized protein</fullName>
    </submittedName>
</protein>
<name>A0A1D3TUK2_9FIRM</name>
<evidence type="ECO:0000256" key="1">
    <source>
        <dbReference type="SAM" id="MobiDB-lite"/>
    </source>
</evidence>
<keyword evidence="3" id="KW-1185">Reference proteome</keyword>
<gene>
    <name evidence="2" type="ORF">SAMN05421730_101353</name>
</gene>
<reference evidence="2 3" key="1">
    <citation type="submission" date="2016-09" db="EMBL/GenBank/DDBJ databases">
        <authorList>
            <person name="Capua I."/>
            <person name="De Benedictis P."/>
            <person name="Joannis T."/>
            <person name="Lombin L.H."/>
            <person name="Cattoli G."/>
        </authorList>
    </citation>
    <scope>NUCLEOTIDE SEQUENCE [LARGE SCALE GENOMIC DNA]</scope>
    <source>
        <strain evidence="2 3">GluBS11</strain>
    </source>
</reference>
<feature type="region of interest" description="Disordered" evidence="1">
    <location>
        <begin position="1"/>
        <end position="25"/>
    </location>
</feature>